<evidence type="ECO:0000313" key="2">
    <source>
        <dbReference type="EMBL" id="PKK76139.1"/>
    </source>
</evidence>
<evidence type="ECO:0000256" key="1">
    <source>
        <dbReference type="SAM" id="MobiDB-lite"/>
    </source>
</evidence>
<protein>
    <submittedName>
        <fullName evidence="2">Uncharacterized protein</fullName>
    </submittedName>
</protein>
<name>A0A2N1NQH9_9GLOM</name>
<dbReference type="Proteomes" id="UP000233469">
    <property type="component" value="Unassembled WGS sequence"/>
</dbReference>
<reference evidence="2 3" key="1">
    <citation type="submission" date="2016-04" db="EMBL/GenBank/DDBJ databases">
        <title>Genome analyses suggest a sexual origin of heterokaryosis in a supposedly ancient asexual fungus.</title>
        <authorList>
            <person name="Ropars J."/>
            <person name="Sedzielewska K."/>
            <person name="Noel J."/>
            <person name="Charron P."/>
            <person name="Farinelli L."/>
            <person name="Marton T."/>
            <person name="Kruger M."/>
            <person name="Pelin A."/>
            <person name="Brachmann A."/>
            <person name="Corradi N."/>
        </authorList>
    </citation>
    <scope>NUCLEOTIDE SEQUENCE [LARGE SCALE GENOMIC DNA]</scope>
    <source>
        <strain evidence="2 3">C2</strain>
    </source>
</reference>
<organism evidence="2 3">
    <name type="scientific">Rhizophagus irregularis</name>
    <dbReference type="NCBI Taxonomy" id="588596"/>
    <lineage>
        <taxon>Eukaryota</taxon>
        <taxon>Fungi</taxon>
        <taxon>Fungi incertae sedis</taxon>
        <taxon>Mucoromycota</taxon>
        <taxon>Glomeromycotina</taxon>
        <taxon>Glomeromycetes</taxon>
        <taxon>Glomerales</taxon>
        <taxon>Glomeraceae</taxon>
        <taxon>Rhizophagus</taxon>
    </lineage>
</organism>
<sequence>MEEVLKQYVMDAKPFDLVAYENTHLNKDSVLPPGKMLDTVNNKRAGNAMFTKYQTTMKLAIFVMKLEKLLRENSSKGAAAANNKTRDNEEESLELRTNLDNMKTEKEKDEEQIRTLENDLKIERERIKSQRVDRSLFYVQIK</sequence>
<dbReference type="EMBL" id="LLXL01000201">
    <property type="protein sequence ID" value="PKK76139.1"/>
    <property type="molecule type" value="Genomic_DNA"/>
</dbReference>
<dbReference type="VEuPathDB" id="FungiDB:FUN_010115"/>
<reference evidence="2 3" key="2">
    <citation type="submission" date="2017-10" db="EMBL/GenBank/DDBJ databases">
        <title>Extensive intraspecific genome diversity in a model arbuscular mycorrhizal fungus.</title>
        <authorList>
            <person name="Chen E.C.H."/>
            <person name="Morin E."/>
            <person name="Baudet D."/>
            <person name="Noel J."/>
            <person name="Ndikumana S."/>
            <person name="Charron P."/>
            <person name="St-Onge C."/>
            <person name="Giorgi J."/>
            <person name="Grigoriev I.V."/>
            <person name="Roux C."/>
            <person name="Martin F.M."/>
            <person name="Corradi N."/>
        </authorList>
    </citation>
    <scope>NUCLEOTIDE SEQUENCE [LARGE SCALE GENOMIC DNA]</scope>
    <source>
        <strain evidence="2 3">C2</strain>
    </source>
</reference>
<dbReference type="AlphaFoldDB" id="A0A2N1NQH9"/>
<accession>A0A2N1NQH9</accession>
<comment type="caution">
    <text evidence="2">The sequence shown here is derived from an EMBL/GenBank/DDBJ whole genome shotgun (WGS) entry which is preliminary data.</text>
</comment>
<gene>
    <name evidence="2" type="ORF">RhiirC2_772833</name>
</gene>
<evidence type="ECO:0000313" key="3">
    <source>
        <dbReference type="Proteomes" id="UP000233469"/>
    </source>
</evidence>
<feature type="compositionally biased region" description="Basic and acidic residues" evidence="1">
    <location>
        <begin position="102"/>
        <end position="112"/>
    </location>
</feature>
<feature type="region of interest" description="Disordered" evidence="1">
    <location>
        <begin position="74"/>
        <end position="112"/>
    </location>
</feature>
<proteinExistence type="predicted"/>